<gene>
    <name evidence="1" type="ORF">C7437_1011362</name>
</gene>
<reference evidence="1 2" key="1">
    <citation type="submission" date="2018-06" db="EMBL/GenBank/DDBJ databases">
        <title>Genomic Encyclopedia of Type Strains, Phase IV (KMG-IV): sequencing the most valuable type-strain genomes for metagenomic binning, comparative biology and taxonomic classification.</title>
        <authorList>
            <person name="Goeker M."/>
        </authorList>
    </citation>
    <scope>NUCLEOTIDE SEQUENCE [LARGE SCALE GENOMIC DNA]</scope>
    <source>
        <strain evidence="1 2">DSM 5</strain>
    </source>
</reference>
<keyword evidence="2" id="KW-1185">Reference proteome</keyword>
<dbReference type="AlphaFoldDB" id="A0A2W7MP10"/>
<organism evidence="1 2">
    <name type="scientific">Psychrobacillus insolitus</name>
    <dbReference type="NCBI Taxonomy" id="1461"/>
    <lineage>
        <taxon>Bacteria</taxon>
        <taxon>Bacillati</taxon>
        <taxon>Bacillota</taxon>
        <taxon>Bacilli</taxon>
        <taxon>Bacillales</taxon>
        <taxon>Bacillaceae</taxon>
        <taxon>Psychrobacillus</taxon>
    </lineage>
</organism>
<dbReference type="SUPFAM" id="SSF58104">
    <property type="entry name" value="Methyl-accepting chemotaxis protein (MCP) signaling domain"/>
    <property type="match status" value="1"/>
</dbReference>
<proteinExistence type="predicted"/>
<sequence>MLAQKEATIGIRTFLEEFSMTFGEMTEKATSLNNQATIAVELADESIEAARSGIHGKGFAAVNFSFYCITKG</sequence>
<accession>A0A2W7MP10</accession>
<comment type="caution">
    <text evidence="1">The sequence shown here is derived from an EMBL/GenBank/DDBJ whole genome shotgun (WGS) entry which is preliminary data.</text>
</comment>
<evidence type="ECO:0000313" key="2">
    <source>
        <dbReference type="Proteomes" id="UP000248646"/>
    </source>
</evidence>
<name>A0A2W7MP10_9BACI</name>
<evidence type="ECO:0000313" key="1">
    <source>
        <dbReference type="EMBL" id="PZX08238.1"/>
    </source>
</evidence>
<protein>
    <recommendedName>
        <fullName evidence="3">Methyl-accepting chemotaxis protein (MCP) signaling protein</fullName>
    </recommendedName>
</protein>
<dbReference type="Proteomes" id="UP000248646">
    <property type="component" value="Unassembled WGS sequence"/>
</dbReference>
<evidence type="ECO:0008006" key="3">
    <source>
        <dbReference type="Google" id="ProtNLM"/>
    </source>
</evidence>
<dbReference type="EMBL" id="QKZI01000001">
    <property type="protein sequence ID" value="PZX08238.1"/>
    <property type="molecule type" value="Genomic_DNA"/>
</dbReference>